<dbReference type="GO" id="GO:0016301">
    <property type="term" value="F:kinase activity"/>
    <property type="evidence" value="ECO:0007669"/>
    <property type="project" value="UniProtKB-KW"/>
</dbReference>
<keyword evidence="1" id="KW-0131">Cell cycle</keyword>
<keyword evidence="1" id="KW-0808">Transferase</keyword>
<feature type="non-terminal residue" evidence="1">
    <location>
        <position position="54"/>
    </location>
</feature>
<reference evidence="2" key="1">
    <citation type="submission" date="2021-01" db="EMBL/GenBank/DDBJ databases">
        <title>Caligus Genome Assembly.</title>
        <authorList>
            <person name="Gallardo-Escarate C."/>
        </authorList>
    </citation>
    <scope>NUCLEOTIDE SEQUENCE [LARGE SCALE GENOMIC DNA]</scope>
</reference>
<keyword evidence="1" id="KW-0418">Kinase</keyword>
<sequence length="54" mass="6149">LLVRMKDVVKTDDVLMFELLEEADLTESRGRDALVIIGHYLLRFLALGFKNSAI</sequence>
<organism evidence="1 2">
    <name type="scientific">Caligus rogercresseyi</name>
    <name type="common">Sea louse</name>
    <dbReference type="NCBI Taxonomy" id="217165"/>
    <lineage>
        <taxon>Eukaryota</taxon>
        <taxon>Metazoa</taxon>
        <taxon>Ecdysozoa</taxon>
        <taxon>Arthropoda</taxon>
        <taxon>Crustacea</taxon>
        <taxon>Multicrustacea</taxon>
        <taxon>Hexanauplia</taxon>
        <taxon>Copepoda</taxon>
        <taxon>Siphonostomatoida</taxon>
        <taxon>Caligidae</taxon>
        <taxon>Caligus</taxon>
    </lineage>
</organism>
<feature type="non-terminal residue" evidence="1">
    <location>
        <position position="1"/>
    </location>
</feature>
<dbReference type="Proteomes" id="UP000595437">
    <property type="component" value="Chromosome 5"/>
</dbReference>
<evidence type="ECO:0000313" key="1">
    <source>
        <dbReference type="EMBL" id="QQP54672.1"/>
    </source>
</evidence>
<dbReference type="AlphaFoldDB" id="A0A7T8KEY1"/>
<keyword evidence="1" id="KW-0132">Cell division</keyword>
<gene>
    <name evidence="1" type="ORF">FKW44_007580</name>
</gene>
<name>A0A7T8KEY1_CALRO</name>
<protein>
    <submittedName>
        <fullName evidence="1">Cell division protein kinase 5</fullName>
    </submittedName>
</protein>
<dbReference type="EMBL" id="CP045894">
    <property type="protein sequence ID" value="QQP54672.1"/>
    <property type="molecule type" value="Genomic_DNA"/>
</dbReference>
<accession>A0A7T8KEY1</accession>
<dbReference type="GO" id="GO:0051301">
    <property type="term" value="P:cell division"/>
    <property type="evidence" value="ECO:0007669"/>
    <property type="project" value="UniProtKB-KW"/>
</dbReference>
<keyword evidence="2" id="KW-1185">Reference proteome</keyword>
<evidence type="ECO:0000313" key="2">
    <source>
        <dbReference type="Proteomes" id="UP000595437"/>
    </source>
</evidence>
<proteinExistence type="predicted"/>